<gene>
    <name evidence="4" type="ORF">COLO4_09036</name>
</gene>
<comment type="similarity">
    <text evidence="1">Belongs to the GeBP family.</text>
</comment>
<dbReference type="PANTHER" id="PTHR31662:SF8">
    <property type="entry name" value="EXPRESSED PROTEIN"/>
    <property type="match status" value="1"/>
</dbReference>
<keyword evidence="5" id="KW-1185">Reference proteome</keyword>
<organism evidence="4 5">
    <name type="scientific">Corchorus olitorius</name>
    <dbReference type="NCBI Taxonomy" id="93759"/>
    <lineage>
        <taxon>Eukaryota</taxon>
        <taxon>Viridiplantae</taxon>
        <taxon>Streptophyta</taxon>
        <taxon>Embryophyta</taxon>
        <taxon>Tracheophyta</taxon>
        <taxon>Spermatophyta</taxon>
        <taxon>Magnoliopsida</taxon>
        <taxon>eudicotyledons</taxon>
        <taxon>Gunneridae</taxon>
        <taxon>Pentapetalae</taxon>
        <taxon>rosids</taxon>
        <taxon>malvids</taxon>
        <taxon>Malvales</taxon>
        <taxon>Malvaceae</taxon>
        <taxon>Grewioideae</taxon>
        <taxon>Apeibeae</taxon>
        <taxon>Corchorus</taxon>
    </lineage>
</organism>
<name>A0A1R3KDK3_9ROSI</name>
<reference evidence="5" key="1">
    <citation type="submission" date="2013-09" db="EMBL/GenBank/DDBJ databases">
        <title>Corchorus olitorius genome sequencing.</title>
        <authorList>
            <person name="Alam M."/>
            <person name="Haque M.S."/>
            <person name="Islam M.S."/>
            <person name="Emdad E.M."/>
            <person name="Islam M.M."/>
            <person name="Ahmed B."/>
            <person name="Halim A."/>
            <person name="Hossen Q.M.M."/>
            <person name="Hossain M.Z."/>
            <person name="Ahmed R."/>
            <person name="Khan M.M."/>
            <person name="Islam R."/>
            <person name="Rashid M.M."/>
            <person name="Khan S.A."/>
            <person name="Rahman M.S."/>
            <person name="Alam M."/>
            <person name="Yahiya A.S."/>
            <person name="Khan M.S."/>
            <person name="Azam M.S."/>
            <person name="Haque T."/>
            <person name="Lashkar M.Z.H."/>
            <person name="Akhand A.I."/>
            <person name="Morshed G."/>
            <person name="Roy S."/>
            <person name="Uddin K.S."/>
            <person name="Rabeya T."/>
            <person name="Hossain A.S."/>
            <person name="Chowdhury A."/>
            <person name="Snigdha A.R."/>
            <person name="Mortoza M.S."/>
            <person name="Matin S.A."/>
            <person name="Hoque S.M.E."/>
            <person name="Islam M.K."/>
            <person name="Roy D.K."/>
            <person name="Haider R."/>
            <person name="Moosa M.M."/>
            <person name="Elias S.M."/>
            <person name="Hasan A.M."/>
            <person name="Jahan S."/>
            <person name="Shafiuddin M."/>
            <person name="Mahmood N."/>
            <person name="Shommy N.S."/>
        </authorList>
    </citation>
    <scope>NUCLEOTIDE SEQUENCE [LARGE SCALE GENOMIC DNA]</scope>
    <source>
        <strain evidence="5">cv. O-4</strain>
    </source>
</reference>
<feature type="region of interest" description="Disordered" evidence="2">
    <location>
        <begin position="1"/>
        <end position="70"/>
    </location>
</feature>
<evidence type="ECO:0000256" key="2">
    <source>
        <dbReference type="SAM" id="MobiDB-lite"/>
    </source>
</evidence>
<dbReference type="STRING" id="93759.A0A1R3KDK3"/>
<dbReference type="InterPro" id="IPR007592">
    <property type="entry name" value="GEBP"/>
</dbReference>
<dbReference type="OrthoDB" id="1885109at2759"/>
<evidence type="ECO:0000313" key="5">
    <source>
        <dbReference type="Proteomes" id="UP000187203"/>
    </source>
</evidence>
<protein>
    <recommendedName>
        <fullName evidence="3">Glabrous enhancer-binding protein-like DBD domain-containing protein</fullName>
    </recommendedName>
</protein>
<dbReference type="Pfam" id="PF04504">
    <property type="entry name" value="GeBP-like_DBD"/>
    <property type="match status" value="1"/>
</dbReference>
<evidence type="ECO:0000256" key="1">
    <source>
        <dbReference type="ARBA" id="ARBA00010820"/>
    </source>
</evidence>
<proteinExistence type="inferred from homology"/>
<dbReference type="GO" id="GO:0005634">
    <property type="term" value="C:nucleus"/>
    <property type="evidence" value="ECO:0007669"/>
    <property type="project" value="TreeGrafter"/>
</dbReference>
<dbReference type="InterPro" id="IPR053932">
    <property type="entry name" value="GeBP-like_DBD"/>
</dbReference>
<evidence type="ECO:0000313" key="4">
    <source>
        <dbReference type="EMBL" id="OMP05119.1"/>
    </source>
</evidence>
<dbReference type="AlphaFoldDB" id="A0A1R3KDK3"/>
<dbReference type="GO" id="GO:0006355">
    <property type="term" value="P:regulation of DNA-templated transcription"/>
    <property type="evidence" value="ECO:0007669"/>
    <property type="project" value="InterPro"/>
</dbReference>
<evidence type="ECO:0000259" key="3">
    <source>
        <dbReference type="Pfam" id="PF04504"/>
    </source>
</evidence>
<dbReference type="PANTHER" id="PTHR31662">
    <property type="entry name" value="BNAANNG10740D PROTEIN-RELATED"/>
    <property type="match status" value="1"/>
</dbReference>
<feature type="domain" description="Glabrous enhancer-binding protein-like DBD" evidence="3">
    <location>
        <begin position="76"/>
        <end position="167"/>
    </location>
</feature>
<feature type="compositionally biased region" description="Low complexity" evidence="2">
    <location>
        <begin position="1"/>
        <end position="22"/>
    </location>
</feature>
<accession>A0A1R3KDK3</accession>
<comment type="caution">
    <text evidence="4">The sequence shown here is derived from an EMBL/GenBank/DDBJ whole genome shotgun (WGS) entry which is preliminary data.</text>
</comment>
<dbReference type="Proteomes" id="UP000187203">
    <property type="component" value="Unassembled WGS sequence"/>
</dbReference>
<sequence>MDSTPFLPQPQSQSQSQPLSPSASKLPVKRKTPFPHPQFLTPKLEPRPQFTHFPSLDVDDHSPLSSSKPKPPPFKFHRIWTEPDEISFLHGLLQSHSLSFPKDLPIFYSTFSNSMSQPYTKSQLSEKLRRLRKKFRVISSRIARGLSLSSLSAHDQALFDLSTRLWSPEFASTSPFGKNSSGVNLGFVVDHQSNGIVDGTNDFEDCYLIDNNDVELKMVDEVNVNCDLGGGGGDEVINGGGGIDGVVAKSVLNVFDECFKEVRMAFAMQGVVWMDAMERRWKQQRVSELDVLGRRLRLIMENSLSKNGETFHTG</sequence>
<dbReference type="EMBL" id="AWUE01014103">
    <property type="protein sequence ID" value="OMP05119.1"/>
    <property type="molecule type" value="Genomic_DNA"/>
</dbReference>